<evidence type="ECO:0000256" key="3">
    <source>
        <dbReference type="SAM" id="Phobius"/>
    </source>
</evidence>
<keyword evidence="2" id="KW-0802">TPR repeat</keyword>
<reference evidence="5 6" key="1">
    <citation type="submission" date="2020-10" db="EMBL/GenBank/DDBJ databases">
        <title>Phylogeny of dyella-like bacteria.</title>
        <authorList>
            <person name="Fu J."/>
        </authorList>
    </citation>
    <scope>NUCLEOTIDE SEQUENCE [LARGE SCALE GENOMIC DNA]</scope>
    <source>
        <strain evidence="5 6">JP1</strain>
    </source>
</reference>
<dbReference type="RefSeq" id="WP_404548511.1">
    <property type="nucleotide sequence ID" value="NZ_JADIKJ010000017.1"/>
</dbReference>
<feature type="transmembrane region" description="Helical" evidence="3">
    <location>
        <begin position="398"/>
        <end position="420"/>
    </location>
</feature>
<evidence type="ECO:0000256" key="2">
    <source>
        <dbReference type="ARBA" id="ARBA00022803"/>
    </source>
</evidence>
<keyword evidence="3" id="KW-0472">Membrane</keyword>
<keyword evidence="3" id="KW-1133">Transmembrane helix</keyword>
<feature type="transmembrane region" description="Helical" evidence="3">
    <location>
        <begin position="165"/>
        <end position="181"/>
    </location>
</feature>
<dbReference type="Gene3D" id="1.25.40.10">
    <property type="entry name" value="Tetratricopeptide repeat domain"/>
    <property type="match status" value="1"/>
</dbReference>
<protein>
    <recommendedName>
        <fullName evidence="4">WW domain-containing protein</fullName>
    </recommendedName>
</protein>
<dbReference type="InterPro" id="IPR052346">
    <property type="entry name" value="O-mannosyl-transferase_TMTC"/>
</dbReference>
<dbReference type="PANTHER" id="PTHR44227:SF3">
    <property type="entry name" value="PROTEIN O-MANNOSYL-TRANSFERASE TMTC4"/>
    <property type="match status" value="1"/>
</dbReference>
<organism evidence="5 6">
    <name type="scientific">Dyella jejuensis</name>
    <dbReference type="NCBI Taxonomy" id="1432009"/>
    <lineage>
        <taxon>Bacteria</taxon>
        <taxon>Pseudomonadati</taxon>
        <taxon>Pseudomonadota</taxon>
        <taxon>Gammaproteobacteria</taxon>
        <taxon>Lysobacterales</taxon>
        <taxon>Rhodanobacteraceae</taxon>
        <taxon>Dyella</taxon>
    </lineage>
</organism>
<feature type="transmembrane region" description="Helical" evidence="3">
    <location>
        <begin position="242"/>
        <end position="260"/>
    </location>
</feature>
<dbReference type="InterPro" id="IPR001202">
    <property type="entry name" value="WW_dom"/>
</dbReference>
<feature type="transmembrane region" description="Helical" evidence="3">
    <location>
        <begin position="138"/>
        <end position="159"/>
    </location>
</feature>
<feature type="transmembrane region" description="Helical" evidence="3">
    <location>
        <begin position="12"/>
        <end position="38"/>
    </location>
</feature>
<sequence>MSTSTERHIPWSAYAGLTIVLLITSVVFAPALSGGFLFDDYLIFVENPIIHVTSWHWSAWQQVWAWSHTNIQRPLAIFSYALNYALGSDSWGFKATNLVIHLFNTVLVYLLVSRLLIACWTATRSDSPPTRHSRFEGWALCVAAAWAMHPLQVSAVMYVVQRMELMGFGFVLLALLAYWRARRLQQENKRGSIWLLLCLFLTVIGFEAKETAVLVPGYALLLELTVLRFTATRPSVQSAWKIFYIVGCALAMAAFAFYLLPHYASAQAYAGRDYTAWQRELTQLRVLPLYLSWIVLPLPDHLHFYYDSYIASTGWLHPISTLLGGLLLLTLLILAVAFRHRRPLLTVGISWFFVAHALTSSPVPLELVFEHRNYPALLGPLLAIADVLQWLTQRSRSMAPGIVGILATIAFAFLTILRALTWGSPLLLATTLAQTDPQSTRAALDMARRYVAMSGNNPSNPLYSLGIQELRRGATLTNDSILPEEGLLIQAANHPDPQLDPKLFWDSLERKLRDGHLIPDNYRTLFDLQQARIHGQIAIDAAQLSRSYDIAITRNPRRVSLHAQYAELASLALNDLPLAANQWCKVLDLEKSDPSYAGQLANYLIANQRYYEASAVIAEVERQDPQQAKNSAWQARLDKLSHASTTSVPSILATVAN</sequence>
<comment type="caution">
    <text evidence="5">The sequence shown here is derived from an EMBL/GenBank/DDBJ whole genome shotgun (WGS) entry which is preliminary data.</text>
</comment>
<feature type="transmembrane region" description="Helical" evidence="3">
    <location>
        <begin position="98"/>
        <end position="117"/>
    </location>
</feature>
<dbReference type="InterPro" id="IPR011990">
    <property type="entry name" value="TPR-like_helical_dom_sf"/>
</dbReference>
<feature type="domain" description="WW" evidence="4">
    <location>
        <begin position="293"/>
        <end position="318"/>
    </location>
</feature>
<proteinExistence type="predicted"/>
<feature type="transmembrane region" description="Helical" evidence="3">
    <location>
        <begin position="319"/>
        <end position="337"/>
    </location>
</feature>
<dbReference type="EMBL" id="JADIKJ010000017">
    <property type="protein sequence ID" value="MFK2901686.1"/>
    <property type="molecule type" value="Genomic_DNA"/>
</dbReference>
<evidence type="ECO:0000256" key="1">
    <source>
        <dbReference type="ARBA" id="ARBA00022737"/>
    </source>
</evidence>
<keyword evidence="1" id="KW-0677">Repeat</keyword>
<dbReference type="PROSITE" id="PS01159">
    <property type="entry name" value="WW_DOMAIN_1"/>
    <property type="match status" value="1"/>
</dbReference>
<feature type="transmembrane region" description="Helical" evidence="3">
    <location>
        <begin position="193"/>
        <end position="222"/>
    </location>
</feature>
<dbReference type="Proteomes" id="UP001620461">
    <property type="component" value="Unassembled WGS sequence"/>
</dbReference>
<keyword evidence="3" id="KW-0812">Transmembrane</keyword>
<evidence type="ECO:0000259" key="4">
    <source>
        <dbReference type="PROSITE" id="PS01159"/>
    </source>
</evidence>
<name>A0ABW8JNA8_9GAMM</name>
<accession>A0ABW8JNA8</accession>
<evidence type="ECO:0000313" key="5">
    <source>
        <dbReference type="EMBL" id="MFK2901686.1"/>
    </source>
</evidence>
<dbReference type="PANTHER" id="PTHR44227">
    <property type="match status" value="1"/>
</dbReference>
<keyword evidence="6" id="KW-1185">Reference proteome</keyword>
<gene>
    <name evidence="5" type="ORF">ISP15_15210</name>
</gene>
<evidence type="ECO:0000313" key="6">
    <source>
        <dbReference type="Proteomes" id="UP001620461"/>
    </source>
</evidence>